<dbReference type="OrthoDB" id="998442at2759"/>
<organism evidence="2 3">
    <name type="scientific">Corchorus olitorius</name>
    <dbReference type="NCBI Taxonomy" id="93759"/>
    <lineage>
        <taxon>Eukaryota</taxon>
        <taxon>Viridiplantae</taxon>
        <taxon>Streptophyta</taxon>
        <taxon>Embryophyta</taxon>
        <taxon>Tracheophyta</taxon>
        <taxon>Spermatophyta</taxon>
        <taxon>Magnoliopsida</taxon>
        <taxon>eudicotyledons</taxon>
        <taxon>Gunneridae</taxon>
        <taxon>Pentapetalae</taxon>
        <taxon>rosids</taxon>
        <taxon>malvids</taxon>
        <taxon>Malvales</taxon>
        <taxon>Malvaceae</taxon>
        <taxon>Grewioideae</taxon>
        <taxon>Apeibeae</taxon>
        <taxon>Corchorus</taxon>
    </lineage>
</organism>
<feature type="domain" description="PB1-like" evidence="1">
    <location>
        <begin position="7"/>
        <end position="91"/>
    </location>
</feature>
<name>A0A1R3KKK7_9ROSI</name>
<evidence type="ECO:0000313" key="3">
    <source>
        <dbReference type="Proteomes" id="UP000187203"/>
    </source>
</evidence>
<reference evidence="3" key="1">
    <citation type="submission" date="2013-09" db="EMBL/GenBank/DDBJ databases">
        <title>Corchorus olitorius genome sequencing.</title>
        <authorList>
            <person name="Alam M."/>
            <person name="Haque M.S."/>
            <person name="Islam M.S."/>
            <person name="Emdad E.M."/>
            <person name="Islam M.M."/>
            <person name="Ahmed B."/>
            <person name="Halim A."/>
            <person name="Hossen Q.M.M."/>
            <person name="Hossain M.Z."/>
            <person name="Ahmed R."/>
            <person name="Khan M.M."/>
            <person name="Islam R."/>
            <person name="Rashid M.M."/>
            <person name="Khan S.A."/>
            <person name="Rahman M.S."/>
            <person name="Alam M."/>
            <person name="Yahiya A.S."/>
            <person name="Khan M.S."/>
            <person name="Azam M.S."/>
            <person name="Haque T."/>
            <person name="Lashkar M.Z.H."/>
            <person name="Akhand A.I."/>
            <person name="Morshed G."/>
            <person name="Roy S."/>
            <person name="Uddin K.S."/>
            <person name="Rabeya T."/>
            <person name="Hossain A.S."/>
            <person name="Chowdhury A."/>
            <person name="Snigdha A.R."/>
            <person name="Mortoza M.S."/>
            <person name="Matin S.A."/>
            <person name="Hoque S.M.E."/>
            <person name="Islam M.K."/>
            <person name="Roy D.K."/>
            <person name="Haider R."/>
            <person name="Moosa M.M."/>
            <person name="Elias S.M."/>
            <person name="Hasan A.M."/>
            <person name="Jahan S."/>
            <person name="Shafiuddin M."/>
            <person name="Mahmood N."/>
            <person name="Shommy N.S."/>
        </authorList>
    </citation>
    <scope>NUCLEOTIDE SEQUENCE [LARGE SCALE GENOMIC DNA]</scope>
    <source>
        <strain evidence="3">cv. O-4</strain>
    </source>
</reference>
<evidence type="ECO:0000259" key="1">
    <source>
        <dbReference type="Pfam" id="PF26130"/>
    </source>
</evidence>
<dbReference type="InterPro" id="IPR058594">
    <property type="entry name" value="PB1-like_dom_pln"/>
</dbReference>
<comment type="caution">
    <text evidence="2">The sequence shown here is derived from an EMBL/GenBank/DDBJ whole genome shotgun (WGS) entry which is preliminary data.</text>
</comment>
<dbReference type="AlphaFoldDB" id="A0A1R3KKK7"/>
<gene>
    <name evidence="2" type="ORF">COLO4_07173</name>
</gene>
<protein>
    <recommendedName>
        <fullName evidence="1">PB1-like domain-containing protein</fullName>
    </recommendedName>
</protein>
<proteinExistence type="predicted"/>
<dbReference type="Pfam" id="PF26130">
    <property type="entry name" value="PB1-like"/>
    <property type="match status" value="1"/>
</dbReference>
<accession>A0A1R3KKK7</accession>
<sequence length="127" mass="14969">MSFETAIIRFHYQGSLVGTGEDLIYEGGFVDELQFDLDRIGYYDFINICERAGYQNVHRMWYNRLGFKLVDEIKEIRDDASILDMIGLIENDPLEDGENGPLHPDEPFLQHFKFILQPEIFFHKLYT</sequence>
<dbReference type="EMBL" id="AWUE01013123">
    <property type="protein sequence ID" value="OMP07643.1"/>
    <property type="molecule type" value="Genomic_DNA"/>
</dbReference>
<dbReference type="Proteomes" id="UP000187203">
    <property type="component" value="Unassembled WGS sequence"/>
</dbReference>
<keyword evidence="3" id="KW-1185">Reference proteome</keyword>
<evidence type="ECO:0000313" key="2">
    <source>
        <dbReference type="EMBL" id="OMP07643.1"/>
    </source>
</evidence>